<dbReference type="Pfam" id="PF00155">
    <property type="entry name" value="Aminotran_1_2"/>
    <property type="match status" value="1"/>
</dbReference>
<dbReference type="Proteomes" id="UP000184310">
    <property type="component" value="Unassembled WGS sequence"/>
</dbReference>
<dbReference type="CDD" id="cd07377">
    <property type="entry name" value="WHTH_GntR"/>
    <property type="match status" value="1"/>
</dbReference>
<keyword evidence="7" id="KW-0808">Transferase</keyword>
<dbReference type="SUPFAM" id="SSF53383">
    <property type="entry name" value="PLP-dependent transferases"/>
    <property type="match status" value="1"/>
</dbReference>
<organism evidence="7 8">
    <name type="scientific">Clostridium cavendishii DSM 21758</name>
    <dbReference type="NCBI Taxonomy" id="1121302"/>
    <lineage>
        <taxon>Bacteria</taxon>
        <taxon>Bacillati</taxon>
        <taxon>Bacillota</taxon>
        <taxon>Clostridia</taxon>
        <taxon>Eubacteriales</taxon>
        <taxon>Clostridiaceae</taxon>
        <taxon>Clostridium</taxon>
    </lineage>
</organism>
<dbReference type="EMBL" id="FQZB01000004">
    <property type="protein sequence ID" value="SHI60274.1"/>
    <property type="molecule type" value="Genomic_DNA"/>
</dbReference>
<dbReference type="GO" id="GO:0030170">
    <property type="term" value="F:pyridoxal phosphate binding"/>
    <property type="evidence" value="ECO:0007669"/>
    <property type="project" value="InterPro"/>
</dbReference>
<dbReference type="GO" id="GO:0003677">
    <property type="term" value="F:DNA binding"/>
    <property type="evidence" value="ECO:0007669"/>
    <property type="project" value="UniProtKB-KW"/>
</dbReference>
<proteinExistence type="inferred from homology"/>
<reference evidence="7 8" key="1">
    <citation type="submission" date="2016-11" db="EMBL/GenBank/DDBJ databases">
        <authorList>
            <person name="Jaros S."/>
            <person name="Januszkiewicz K."/>
            <person name="Wedrychowicz H."/>
        </authorList>
    </citation>
    <scope>NUCLEOTIDE SEQUENCE [LARGE SCALE GENOMIC DNA]</scope>
    <source>
        <strain evidence="7 8">DSM 21758</strain>
    </source>
</reference>
<comment type="similarity">
    <text evidence="1">In the C-terminal section; belongs to the class-I pyridoxal-phosphate-dependent aminotransferase family.</text>
</comment>
<evidence type="ECO:0000256" key="5">
    <source>
        <dbReference type="ARBA" id="ARBA00023163"/>
    </source>
</evidence>
<dbReference type="Gene3D" id="1.10.10.10">
    <property type="entry name" value="Winged helix-like DNA-binding domain superfamily/Winged helix DNA-binding domain"/>
    <property type="match status" value="1"/>
</dbReference>
<evidence type="ECO:0000256" key="1">
    <source>
        <dbReference type="ARBA" id="ARBA00005384"/>
    </source>
</evidence>
<keyword evidence="2" id="KW-0663">Pyridoxal phosphate</keyword>
<dbReference type="SUPFAM" id="SSF46785">
    <property type="entry name" value="Winged helix' DNA-binding domain"/>
    <property type="match status" value="1"/>
</dbReference>
<name>A0A1M6CHP0_9CLOT</name>
<evidence type="ECO:0000259" key="6">
    <source>
        <dbReference type="PROSITE" id="PS50949"/>
    </source>
</evidence>
<evidence type="ECO:0000313" key="8">
    <source>
        <dbReference type="Proteomes" id="UP000184310"/>
    </source>
</evidence>
<sequence>MKGADTLICSDLNFNNEEPIYIQIENNIKEMIEKGRITSESKLPSSRELGKLLGVSRNSVISAYENLEANGYIYTLKGKGTFVAKRKSVSNRGFNVDWNSKRNNYGKTLEELDIIKTELVWKKGMISFKSIAPDETLFDTEEVKKGFLNRMSIEGNKLLNYGYAQGYKPLIELLLKYMKEKGAKIDNKDILITNGFTEGLDIVLATYTKPGDTIICENPTHNTAIKIMKSYGLKVIGVKMNSNGIDLEDLDLKLKENKVKMGYLIPSYHNPTGIVMDVEKRYKVYDIFKKYNVPIIEDGFNEELLYSSSHVLPLVALEGDGNSIIYIGSFSKILFPGIRLGFILGDKSLISTLESVKRGRTIHCSFLDQAIFYEYLNSGVFSKYIKKARKHYKEKYEFTLAKVKEYIPYEEVFGEGGLHLFIKLKDINARKVLDKSYEKGVVFTPGDIFYLDGSGRNTFRIGFSRLSDEEITEGIKLIGQSIEEVMEKESLD</sequence>
<dbReference type="PANTHER" id="PTHR46577">
    <property type="entry name" value="HTH-TYPE TRANSCRIPTIONAL REGULATORY PROTEIN GABR"/>
    <property type="match status" value="1"/>
</dbReference>
<keyword evidence="8" id="KW-1185">Reference proteome</keyword>
<evidence type="ECO:0000256" key="2">
    <source>
        <dbReference type="ARBA" id="ARBA00022898"/>
    </source>
</evidence>
<evidence type="ECO:0000256" key="4">
    <source>
        <dbReference type="ARBA" id="ARBA00023125"/>
    </source>
</evidence>
<keyword evidence="5" id="KW-0804">Transcription</keyword>
<dbReference type="GO" id="GO:0008483">
    <property type="term" value="F:transaminase activity"/>
    <property type="evidence" value="ECO:0007669"/>
    <property type="project" value="UniProtKB-KW"/>
</dbReference>
<dbReference type="InterPro" id="IPR036390">
    <property type="entry name" value="WH_DNA-bd_sf"/>
</dbReference>
<dbReference type="InterPro" id="IPR051446">
    <property type="entry name" value="HTH_trans_reg/aminotransferase"/>
</dbReference>
<feature type="domain" description="HTH gntR-type" evidence="6">
    <location>
        <begin position="18"/>
        <end position="86"/>
    </location>
</feature>
<keyword evidence="4 7" id="KW-0238">DNA-binding</keyword>
<evidence type="ECO:0000313" key="7">
    <source>
        <dbReference type="EMBL" id="SHI60274.1"/>
    </source>
</evidence>
<keyword evidence="7" id="KW-0032">Aminotransferase</keyword>
<protein>
    <submittedName>
        <fullName evidence="7">DNA-binding transcriptional regulator, MocR family, contains an aminotransferase domain</fullName>
    </submittedName>
</protein>
<dbReference type="InterPro" id="IPR015422">
    <property type="entry name" value="PyrdxlP-dep_Trfase_small"/>
</dbReference>
<dbReference type="AlphaFoldDB" id="A0A1M6CHP0"/>
<keyword evidence="3" id="KW-0805">Transcription regulation</keyword>
<gene>
    <name evidence="7" type="ORF">SAMN02745163_00464</name>
</gene>
<dbReference type="STRING" id="1121302.SAMN02745163_00464"/>
<dbReference type="GO" id="GO:0003700">
    <property type="term" value="F:DNA-binding transcription factor activity"/>
    <property type="evidence" value="ECO:0007669"/>
    <property type="project" value="InterPro"/>
</dbReference>
<dbReference type="Gene3D" id="3.90.1150.10">
    <property type="entry name" value="Aspartate Aminotransferase, domain 1"/>
    <property type="match status" value="1"/>
</dbReference>
<dbReference type="InterPro" id="IPR004839">
    <property type="entry name" value="Aminotransferase_I/II_large"/>
</dbReference>
<dbReference type="Gene3D" id="3.40.640.10">
    <property type="entry name" value="Type I PLP-dependent aspartate aminotransferase-like (Major domain)"/>
    <property type="match status" value="1"/>
</dbReference>
<dbReference type="CDD" id="cd00609">
    <property type="entry name" value="AAT_like"/>
    <property type="match status" value="1"/>
</dbReference>
<dbReference type="PRINTS" id="PR00035">
    <property type="entry name" value="HTHGNTR"/>
</dbReference>
<dbReference type="InterPro" id="IPR036388">
    <property type="entry name" value="WH-like_DNA-bd_sf"/>
</dbReference>
<accession>A0A1M6CHP0</accession>
<evidence type="ECO:0000256" key="3">
    <source>
        <dbReference type="ARBA" id="ARBA00023015"/>
    </source>
</evidence>
<dbReference type="InterPro" id="IPR000524">
    <property type="entry name" value="Tscrpt_reg_HTH_GntR"/>
</dbReference>
<dbReference type="PANTHER" id="PTHR46577:SF1">
    <property type="entry name" value="HTH-TYPE TRANSCRIPTIONAL REGULATORY PROTEIN GABR"/>
    <property type="match status" value="1"/>
</dbReference>
<dbReference type="SMART" id="SM00345">
    <property type="entry name" value="HTH_GNTR"/>
    <property type="match status" value="1"/>
</dbReference>
<dbReference type="InterPro" id="IPR015421">
    <property type="entry name" value="PyrdxlP-dep_Trfase_major"/>
</dbReference>
<dbReference type="Pfam" id="PF00392">
    <property type="entry name" value="GntR"/>
    <property type="match status" value="1"/>
</dbReference>
<dbReference type="InterPro" id="IPR015424">
    <property type="entry name" value="PyrdxlP-dep_Trfase"/>
</dbReference>
<dbReference type="PROSITE" id="PS50949">
    <property type="entry name" value="HTH_GNTR"/>
    <property type="match status" value="1"/>
</dbReference>